<keyword evidence="3" id="KW-1185">Reference proteome</keyword>
<organism evidence="2 3">
    <name type="scientific">Myriangium duriaei CBS 260.36</name>
    <dbReference type="NCBI Taxonomy" id="1168546"/>
    <lineage>
        <taxon>Eukaryota</taxon>
        <taxon>Fungi</taxon>
        <taxon>Dikarya</taxon>
        <taxon>Ascomycota</taxon>
        <taxon>Pezizomycotina</taxon>
        <taxon>Dothideomycetes</taxon>
        <taxon>Dothideomycetidae</taxon>
        <taxon>Myriangiales</taxon>
        <taxon>Myriangiaceae</taxon>
        <taxon>Myriangium</taxon>
    </lineage>
</organism>
<sequence>MATTGRLIILLVGSRHASAFGGLFAAVEIEWMVLRRTRLVEARGANPGFQLGQRGAAPRGRGKAAFSVVNAENAAMETRRPQSCDDMLHDEWLIADLIESGQATLVEGRTVSMRASSW</sequence>
<protein>
    <submittedName>
        <fullName evidence="2">Uncharacterized protein</fullName>
    </submittedName>
</protein>
<evidence type="ECO:0000313" key="3">
    <source>
        <dbReference type="Proteomes" id="UP000799439"/>
    </source>
</evidence>
<name>A0A9P4J4K9_9PEZI</name>
<dbReference type="Proteomes" id="UP000799439">
    <property type="component" value="Unassembled WGS sequence"/>
</dbReference>
<feature type="chain" id="PRO_5040184779" evidence="1">
    <location>
        <begin position="20"/>
        <end position="118"/>
    </location>
</feature>
<dbReference type="EMBL" id="ML996085">
    <property type="protein sequence ID" value="KAF2153115.1"/>
    <property type="molecule type" value="Genomic_DNA"/>
</dbReference>
<proteinExistence type="predicted"/>
<dbReference type="AlphaFoldDB" id="A0A9P4J4K9"/>
<evidence type="ECO:0000256" key="1">
    <source>
        <dbReference type="SAM" id="SignalP"/>
    </source>
</evidence>
<comment type="caution">
    <text evidence="2">The sequence shown here is derived from an EMBL/GenBank/DDBJ whole genome shotgun (WGS) entry which is preliminary data.</text>
</comment>
<accession>A0A9P4J4K9</accession>
<gene>
    <name evidence="2" type="ORF">K461DRAFT_135375</name>
</gene>
<evidence type="ECO:0000313" key="2">
    <source>
        <dbReference type="EMBL" id="KAF2153115.1"/>
    </source>
</evidence>
<keyword evidence="1" id="KW-0732">Signal</keyword>
<reference evidence="2" key="1">
    <citation type="journal article" date="2020" name="Stud. Mycol.">
        <title>101 Dothideomycetes genomes: a test case for predicting lifestyles and emergence of pathogens.</title>
        <authorList>
            <person name="Haridas S."/>
            <person name="Albert R."/>
            <person name="Binder M."/>
            <person name="Bloem J."/>
            <person name="Labutti K."/>
            <person name="Salamov A."/>
            <person name="Andreopoulos B."/>
            <person name="Baker S."/>
            <person name="Barry K."/>
            <person name="Bills G."/>
            <person name="Bluhm B."/>
            <person name="Cannon C."/>
            <person name="Castanera R."/>
            <person name="Culley D."/>
            <person name="Daum C."/>
            <person name="Ezra D."/>
            <person name="Gonzalez J."/>
            <person name="Henrissat B."/>
            <person name="Kuo A."/>
            <person name="Liang C."/>
            <person name="Lipzen A."/>
            <person name="Lutzoni F."/>
            <person name="Magnuson J."/>
            <person name="Mondo S."/>
            <person name="Nolan M."/>
            <person name="Ohm R."/>
            <person name="Pangilinan J."/>
            <person name="Park H.-J."/>
            <person name="Ramirez L."/>
            <person name="Alfaro M."/>
            <person name="Sun H."/>
            <person name="Tritt A."/>
            <person name="Yoshinaga Y."/>
            <person name="Zwiers L.-H."/>
            <person name="Turgeon B."/>
            <person name="Goodwin S."/>
            <person name="Spatafora J."/>
            <person name="Crous P."/>
            <person name="Grigoriev I."/>
        </authorList>
    </citation>
    <scope>NUCLEOTIDE SEQUENCE</scope>
    <source>
        <strain evidence="2">CBS 260.36</strain>
    </source>
</reference>
<feature type="signal peptide" evidence="1">
    <location>
        <begin position="1"/>
        <end position="19"/>
    </location>
</feature>